<evidence type="ECO:0000256" key="1">
    <source>
        <dbReference type="ARBA" id="ARBA00001917"/>
    </source>
</evidence>
<reference evidence="8" key="1">
    <citation type="journal article" date="2019" name="Int. J. Syst. Evol. Microbiol.">
        <title>The Global Catalogue of Microorganisms (GCM) 10K type strain sequencing project: providing services to taxonomists for standard genome sequencing and annotation.</title>
        <authorList>
            <consortium name="The Broad Institute Genomics Platform"/>
            <consortium name="The Broad Institute Genome Sequencing Center for Infectious Disease"/>
            <person name="Wu L."/>
            <person name="Ma J."/>
        </authorList>
    </citation>
    <scope>NUCLEOTIDE SEQUENCE [LARGE SCALE GENOMIC DNA]</scope>
    <source>
        <strain evidence="8">KCTC 32255</strain>
    </source>
</reference>
<protein>
    <submittedName>
        <fullName evidence="7">NADH:flavin oxidoreductase/NADH oxidase</fullName>
    </submittedName>
</protein>
<keyword evidence="2" id="KW-0285">Flavoprotein</keyword>
<gene>
    <name evidence="7" type="ORF">ACFQGD_25610</name>
</gene>
<dbReference type="InterPro" id="IPR013785">
    <property type="entry name" value="Aldolase_TIM"/>
</dbReference>
<dbReference type="Proteomes" id="UP001596337">
    <property type="component" value="Unassembled WGS sequence"/>
</dbReference>
<feature type="domain" description="NADH:flavin oxidoreductase/NADH oxidase N-terminal" evidence="6">
    <location>
        <begin position="14"/>
        <end position="345"/>
    </location>
</feature>
<dbReference type="InterPro" id="IPR001155">
    <property type="entry name" value="OxRdtase_FMN_N"/>
</dbReference>
<evidence type="ECO:0000256" key="3">
    <source>
        <dbReference type="ARBA" id="ARBA00022643"/>
    </source>
</evidence>
<keyword evidence="8" id="KW-1185">Reference proteome</keyword>
<dbReference type="SUPFAM" id="SSF51395">
    <property type="entry name" value="FMN-linked oxidoreductases"/>
    <property type="match status" value="1"/>
</dbReference>
<dbReference type="InterPro" id="IPR044152">
    <property type="entry name" value="YqjM-like"/>
</dbReference>
<organism evidence="7 8">
    <name type="scientific">Haloechinothrix salitolerans</name>
    <dbReference type="NCBI Taxonomy" id="926830"/>
    <lineage>
        <taxon>Bacteria</taxon>
        <taxon>Bacillati</taxon>
        <taxon>Actinomycetota</taxon>
        <taxon>Actinomycetes</taxon>
        <taxon>Pseudonocardiales</taxon>
        <taxon>Pseudonocardiaceae</taxon>
        <taxon>Haloechinothrix</taxon>
    </lineage>
</organism>
<evidence type="ECO:0000256" key="2">
    <source>
        <dbReference type="ARBA" id="ARBA00022630"/>
    </source>
</evidence>
<keyword evidence="5" id="KW-0560">Oxidoreductase</keyword>
<dbReference type="Pfam" id="PF00724">
    <property type="entry name" value="Oxidored_FMN"/>
    <property type="match status" value="1"/>
</dbReference>
<dbReference type="Gene3D" id="3.20.20.70">
    <property type="entry name" value="Aldolase class I"/>
    <property type="match status" value="1"/>
</dbReference>
<comment type="cofactor">
    <cofactor evidence="1">
        <name>FMN</name>
        <dbReference type="ChEBI" id="CHEBI:58210"/>
    </cofactor>
</comment>
<accession>A0ABW2C5Z7</accession>
<dbReference type="RefSeq" id="WP_345402480.1">
    <property type="nucleotide sequence ID" value="NZ_BAABLA010000110.1"/>
</dbReference>
<dbReference type="CDD" id="cd02932">
    <property type="entry name" value="OYE_YqiM_FMN"/>
    <property type="match status" value="1"/>
</dbReference>
<evidence type="ECO:0000259" key="6">
    <source>
        <dbReference type="Pfam" id="PF00724"/>
    </source>
</evidence>
<evidence type="ECO:0000313" key="8">
    <source>
        <dbReference type="Proteomes" id="UP001596337"/>
    </source>
</evidence>
<name>A0ABW2C5Z7_9PSEU</name>
<dbReference type="EMBL" id="JBHSXX010000001">
    <property type="protein sequence ID" value="MFC6870516.1"/>
    <property type="molecule type" value="Genomic_DNA"/>
</dbReference>
<keyword evidence="3" id="KW-0288">FMN</keyword>
<sequence length="372" mass="39733">MSPAAPTSTSGSLLFRPIQLNTLELDNRIVISPMGMFSASADGIPGDWHKMHLGTLALSGAGLVIMEATAVSPEGRASDRCTGLWTDEHAAAMHDVLSFCRRLAPAKFGIQLSHMGRKAGRPVPWKAHRQPAEGLWDPVAPSAIAYPGNNVPHPLSKSEMSQLLRAFADAARRADDIGFDLLELHSAHGYLLHSYLSPHSNARTDRYGGTRSARMRFPLEVFEAVRAAWPSGKPLGVRVSATDWTPQGWQLEDTVAFASELASRGCDYLCLSSGGSSPEQRIELSPGYQVGFAETVKTEAGITTMAVGLITTASLAEQILKRGQADLVAIGRAALANPRWPLHAAVELGEAVGVAPQYARAFTQLPPRGAGS</sequence>
<proteinExistence type="predicted"/>
<evidence type="ECO:0000313" key="7">
    <source>
        <dbReference type="EMBL" id="MFC6870516.1"/>
    </source>
</evidence>
<evidence type="ECO:0000256" key="5">
    <source>
        <dbReference type="ARBA" id="ARBA00023002"/>
    </source>
</evidence>
<dbReference type="PANTHER" id="PTHR43303">
    <property type="entry name" value="NADPH DEHYDROGENASE C23G7.10C-RELATED"/>
    <property type="match status" value="1"/>
</dbReference>
<keyword evidence="4" id="KW-0521">NADP</keyword>
<dbReference type="PANTHER" id="PTHR43303:SF4">
    <property type="entry name" value="NADPH DEHYDROGENASE C23G7.10C-RELATED"/>
    <property type="match status" value="1"/>
</dbReference>
<evidence type="ECO:0000256" key="4">
    <source>
        <dbReference type="ARBA" id="ARBA00022857"/>
    </source>
</evidence>
<comment type="caution">
    <text evidence="7">The sequence shown here is derived from an EMBL/GenBank/DDBJ whole genome shotgun (WGS) entry which is preliminary data.</text>
</comment>